<dbReference type="Pfam" id="PF01575">
    <property type="entry name" value="MaoC_dehydratas"/>
    <property type="match status" value="1"/>
</dbReference>
<protein>
    <submittedName>
        <fullName evidence="3">MaoC family dehydratase</fullName>
    </submittedName>
</protein>
<feature type="domain" description="MaoC-like" evidence="2">
    <location>
        <begin position="10"/>
        <end position="131"/>
    </location>
</feature>
<gene>
    <name evidence="3" type="ORF">FXF68_05860</name>
</gene>
<name>A0A5D3FYZ0_9ACTN</name>
<dbReference type="Gene3D" id="3.10.129.10">
    <property type="entry name" value="Hotdog Thioesterase"/>
    <property type="match status" value="1"/>
</dbReference>
<proteinExistence type="inferred from homology"/>
<reference evidence="3 4" key="1">
    <citation type="submission" date="2019-08" db="EMBL/GenBank/DDBJ databases">
        <title>Actinomadura sp. nov. CYP1-5 isolated from mountain soil.</title>
        <authorList>
            <person name="Songsumanus A."/>
            <person name="Kuncharoen N."/>
            <person name="Kudo T."/>
            <person name="Yuki M."/>
            <person name="Igarashi Y."/>
            <person name="Tanasupawat S."/>
        </authorList>
    </citation>
    <scope>NUCLEOTIDE SEQUENCE [LARGE SCALE GENOMIC DNA]</scope>
    <source>
        <strain evidence="3 4">CYP1-5</strain>
    </source>
</reference>
<evidence type="ECO:0000259" key="2">
    <source>
        <dbReference type="Pfam" id="PF01575"/>
    </source>
</evidence>
<organism evidence="3 4">
    <name type="scientific">Actinomadura decatromicini</name>
    <dbReference type="NCBI Taxonomy" id="2604572"/>
    <lineage>
        <taxon>Bacteria</taxon>
        <taxon>Bacillati</taxon>
        <taxon>Actinomycetota</taxon>
        <taxon>Actinomycetes</taxon>
        <taxon>Streptosporangiales</taxon>
        <taxon>Thermomonosporaceae</taxon>
        <taxon>Actinomadura</taxon>
    </lineage>
</organism>
<accession>A0A5D3FYZ0</accession>
<comment type="similarity">
    <text evidence="1">Belongs to the enoyl-CoA hydratase/isomerase family.</text>
</comment>
<evidence type="ECO:0000313" key="4">
    <source>
        <dbReference type="Proteomes" id="UP000323505"/>
    </source>
</evidence>
<dbReference type="PANTHER" id="PTHR42993:SF1">
    <property type="entry name" value="MAOC-LIKE DEHYDRATASE DOMAIN-CONTAINING PROTEIN"/>
    <property type="match status" value="1"/>
</dbReference>
<dbReference type="InterPro" id="IPR039375">
    <property type="entry name" value="NodN-like"/>
</dbReference>
<dbReference type="EMBL" id="VSRQ01000001">
    <property type="protein sequence ID" value="TYK53242.1"/>
    <property type="molecule type" value="Genomic_DNA"/>
</dbReference>
<evidence type="ECO:0000313" key="3">
    <source>
        <dbReference type="EMBL" id="TYK53242.1"/>
    </source>
</evidence>
<evidence type="ECO:0000256" key="1">
    <source>
        <dbReference type="ARBA" id="ARBA00005254"/>
    </source>
</evidence>
<dbReference type="SUPFAM" id="SSF54637">
    <property type="entry name" value="Thioesterase/thiol ester dehydrase-isomerase"/>
    <property type="match status" value="1"/>
</dbReference>
<dbReference type="CDD" id="cd03450">
    <property type="entry name" value="NodN"/>
    <property type="match status" value="1"/>
</dbReference>
<dbReference type="InterPro" id="IPR002539">
    <property type="entry name" value="MaoC-like_dom"/>
</dbReference>
<dbReference type="Proteomes" id="UP000323505">
    <property type="component" value="Unassembled WGS sequence"/>
</dbReference>
<dbReference type="InterPro" id="IPR029069">
    <property type="entry name" value="HotDog_dom_sf"/>
</dbReference>
<sequence length="150" mass="16258">MRRFADLAEFAAAKGEHLGHSPWREVTQHRIDLFAEATDDHQWIHVDPERAADGPFGGTIAHGYLTLSLVSAFMPEIFQVDGVSMGVNVGLNRVRFPGPVRTGARVRGGAELVDVKNSPAGKLATVRVTVEVEGEKRPACVADTLSLYVP</sequence>
<dbReference type="AlphaFoldDB" id="A0A5D3FYZ0"/>
<comment type="caution">
    <text evidence="3">The sequence shown here is derived from an EMBL/GenBank/DDBJ whole genome shotgun (WGS) entry which is preliminary data.</text>
</comment>
<dbReference type="PANTHER" id="PTHR42993">
    <property type="entry name" value="MAOC-LIKE DEHYDRATASE DOMAIN-CONTAINING PROTEIN"/>
    <property type="match status" value="1"/>
</dbReference>
<keyword evidence="4" id="KW-1185">Reference proteome</keyword>
<dbReference type="RefSeq" id="WP_148757827.1">
    <property type="nucleotide sequence ID" value="NZ_VSRQ01000001.1"/>
</dbReference>